<feature type="compositionally biased region" description="Basic and acidic residues" evidence="1">
    <location>
        <begin position="153"/>
        <end position="165"/>
    </location>
</feature>
<gene>
    <name evidence="2" type="ORF">EVAR_63919_1</name>
</gene>
<reference evidence="2 3" key="1">
    <citation type="journal article" date="2019" name="Commun. Biol.">
        <title>The bagworm genome reveals a unique fibroin gene that provides high tensile strength.</title>
        <authorList>
            <person name="Kono N."/>
            <person name="Nakamura H."/>
            <person name="Ohtoshi R."/>
            <person name="Tomita M."/>
            <person name="Numata K."/>
            <person name="Arakawa K."/>
        </authorList>
    </citation>
    <scope>NUCLEOTIDE SEQUENCE [LARGE SCALE GENOMIC DNA]</scope>
</reference>
<proteinExistence type="predicted"/>
<name>A0A4C1ZGZ1_EUMVA</name>
<evidence type="ECO:0000313" key="2">
    <source>
        <dbReference type="EMBL" id="GBP88111.1"/>
    </source>
</evidence>
<dbReference type="EMBL" id="BGZK01001907">
    <property type="protein sequence ID" value="GBP88111.1"/>
    <property type="molecule type" value="Genomic_DNA"/>
</dbReference>
<organism evidence="2 3">
    <name type="scientific">Eumeta variegata</name>
    <name type="common">Bagworm moth</name>
    <name type="synonym">Eumeta japonica</name>
    <dbReference type="NCBI Taxonomy" id="151549"/>
    <lineage>
        <taxon>Eukaryota</taxon>
        <taxon>Metazoa</taxon>
        <taxon>Ecdysozoa</taxon>
        <taxon>Arthropoda</taxon>
        <taxon>Hexapoda</taxon>
        <taxon>Insecta</taxon>
        <taxon>Pterygota</taxon>
        <taxon>Neoptera</taxon>
        <taxon>Endopterygota</taxon>
        <taxon>Lepidoptera</taxon>
        <taxon>Glossata</taxon>
        <taxon>Ditrysia</taxon>
        <taxon>Tineoidea</taxon>
        <taxon>Psychidae</taxon>
        <taxon>Oiketicinae</taxon>
        <taxon>Eumeta</taxon>
    </lineage>
</organism>
<dbReference type="Proteomes" id="UP000299102">
    <property type="component" value="Unassembled WGS sequence"/>
</dbReference>
<sequence>MYRKISAYTLIKYTIVALNPGRSFRIRRCCRQSRVGSTGDPRRVSMYVRQCLRDSCDCRGVPLNASKFIFYFEIWKLSGKHTCGRRAALMKAAAARRGARACLSGCGRGGRPRGRDSVTRACCTRLRVPGSKEDMFVSKTELASPPAPLFPTSRERERDRLVTPL</sequence>
<accession>A0A4C1ZGZ1</accession>
<dbReference type="AlphaFoldDB" id="A0A4C1ZGZ1"/>
<feature type="region of interest" description="Disordered" evidence="1">
    <location>
        <begin position="143"/>
        <end position="165"/>
    </location>
</feature>
<comment type="caution">
    <text evidence="2">The sequence shown here is derived from an EMBL/GenBank/DDBJ whole genome shotgun (WGS) entry which is preliminary data.</text>
</comment>
<keyword evidence="3" id="KW-1185">Reference proteome</keyword>
<evidence type="ECO:0000256" key="1">
    <source>
        <dbReference type="SAM" id="MobiDB-lite"/>
    </source>
</evidence>
<evidence type="ECO:0000313" key="3">
    <source>
        <dbReference type="Proteomes" id="UP000299102"/>
    </source>
</evidence>
<protein>
    <submittedName>
        <fullName evidence="2">Uncharacterized protein</fullName>
    </submittedName>
</protein>